<comment type="caution">
    <text evidence="1">The sequence shown here is derived from an EMBL/GenBank/DDBJ whole genome shotgun (WGS) entry which is preliminary data.</text>
</comment>
<protein>
    <submittedName>
        <fullName evidence="1">Uncharacterized protein</fullName>
    </submittedName>
</protein>
<dbReference type="AlphaFoldDB" id="A0A7W4Z4Y3"/>
<dbReference type="EMBL" id="JACHWY010000001">
    <property type="protein sequence ID" value="MBB3046954.1"/>
    <property type="molecule type" value="Genomic_DNA"/>
</dbReference>
<organism evidence="1 2">
    <name type="scientific">Litorivivens lipolytica</name>
    <dbReference type="NCBI Taxonomy" id="1524264"/>
    <lineage>
        <taxon>Bacteria</taxon>
        <taxon>Pseudomonadati</taxon>
        <taxon>Pseudomonadota</taxon>
        <taxon>Gammaproteobacteria</taxon>
        <taxon>Litorivivens</taxon>
    </lineage>
</organism>
<sequence>MKTQEKELDVKALCSRKLLDLLKNDEWDSARERRKIETELIARQHYLEQMEALSGKKRVLAPSTATRH</sequence>
<name>A0A7W4Z4Y3_9GAMM</name>
<gene>
    <name evidence="1" type="ORF">FHR99_001190</name>
</gene>
<accession>A0A7W4Z4Y3</accession>
<dbReference type="RefSeq" id="WP_183409607.1">
    <property type="nucleotide sequence ID" value="NZ_JACHWY010000001.1"/>
</dbReference>
<keyword evidence="2" id="KW-1185">Reference proteome</keyword>
<evidence type="ECO:0000313" key="2">
    <source>
        <dbReference type="Proteomes" id="UP000537130"/>
    </source>
</evidence>
<dbReference type="Proteomes" id="UP000537130">
    <property type="component" value="Unassembled WGS sequence"/>
</dbReference>
<proteinExistence type="predicted"/>
<reference evidence="1 2" key="1">
    <citation type="submission" date="2020-08" db="EMBL/GenBank/DDBJ databases">
        <title>Genomic Encyclopedia of Type Strains, Phase III (KMG-III): the genomes of soil and plant-associated and newly described type strains.</title>
        <authorList>
            <person name="Whitman W."/>
        </authorList>
    </citation>
    <scope>NUCLEOTIDE SEQUENCE [LARGE SCALE GENOMIC DNA]</scope>
    <source>
        <strain evidence="1 2">CECT 8654</strain>
    </source>
</reference>
<evidence type="ECO:0000313" key="1">
    <source>
        <dbReference type="EMBL" id="MBB3046954.1"/>
    </source>
</evidence>